<dbReference type="Proteomes" id="UP000799324">
    <property type="component" value="Unassembled WGS sequence"/>
</dbReference>
<sequence>MSFPTSMPSMQQLPVTPSQLGRLPNSSTAVQPSFHRILPSPDSTPPHNTDGSLSQAFPKAQQDAFQSPQNYTLMDDIHDYDSPGAHACRNHIIACAVQSNIPPLCVQLFKAGTTTGVPQPLFSAGINEIVHQMWQCAFRNRQVMAAIDVASGKFNPELLKTLATSNYLPSFWYLKTIAMQMLLKAGARYDDRDIVNMLEMVRRANILEAAGNQDGATKMRKLLQIPDAVFRIEFPEPTIAGYPPMNLSSVWTDTKLQQSPLQHHPHQSMLQQTPQQPSLQYPQHQSILQQAPQQPSLQHPSHQSILQQALQQSPLQLGQGQ</sequence>
<organism evidence="2 3">
    <name type="scientific">Lophiostoma macrostomum CBS 122681</name>
    <dbReference type="NCBI Taxonomy" id="1314788"/>
    <lineage>
        <taxon>Eukaryota</taxon>
        <taxon>Fungi</taxon>
        <taxon>Dikarya</taxon>
        <taxon>Ascomycota</taxon>
        <taxon>Pezizomycotina</taxon>
        <taxon>Dothideomycetes</taxon>
        <taxon>Pleosporomycetidae</taxon>
        <taxon>Pleosporales</taxon>
        <taxon>Lophiostomataceae</taxon>
        <taxon>Lophiostoma</taxon>
    </lineage>
</organism>
<feature type="region of interest" description="Disordered" evidence="1">
    <location>
        <begin position="1"/>
        <end position="54"/>
    </location>
</feature>
<evidence type="ECO:0000256" key="1">
    <source>
        <dbReference type="SAM" id="MobiDB-lite"/>
    </source>
</evidence>
<feature type="compositionally biased region" description="Polar residues" evidence="1">
    <location>
        <begin position="45"/>
        <end position="54"/>
    </location>
</feature>
<keyword evidence="3" id="KW-1185">Reference proteome</keyword>
<name>A0A6A6SUH5_9PLEO</name>
<evidence type="ECO:0000313" key="3">
    <source>
        <dbReference type="Proteomes" id="UP000799324"/>
    </source>
</evidence>
<accession>A0A6A6SUH5</accession>
<proteinExistence type="predicted"/>
<protein>
    <submittedName>
        <fullName evidence="2">Uncharacterized protein</fullName>
    </submittedName>
</protein>
<feature type="compositionally biased region" description="Low complexity" evidence="1">
    <location>
        <begin position="282"/>
        <end position="305"/>
    </location>
</feature>
<feature type="compositionally biased region" description="Polar residues" evidence="1">
    <location>
        <begin position="1"/>
        <end position="31"/>
    </location>
</feature>
<reference evidence="2" key="1">
    <citation type="journal article" date="2020" name="Stud. Mycol.">
        <title>101 Dothideomycetes genomes: a test case for predicting lifestyles and emergence of pathogens.</title>
        <authorList>
            <person name="Haridas S."/>
            <person name="Albert R."/>
            <person name="Binder M."/>
            <person name="Bloem J."/>
            <person name="Labutti K."/>
            <person name="Salamov A."/>
            <person name="Andreopoulos B."/>
            <person name="Baker S."/>
            <person name="Barry K."/>
            <person name="Bills G."/>
            <person name="Bluhm B."/>
            <person name="Cannon C."/>
            <person name="Castanera R."/>
            <person name="Culley D."/>
            <person name="Daum C."/>
            <person name="Ezra D."/>
            <person name="Gonzalez J."/>
            <person name="Henrissat B."/>
            <person name="Kuo A."/>
            <person name="Liang C."/>
            <person name="Lipzen A."/>
            <person name="Lutzoni F."/>
            <person name="Magnuson J."/>
            <person name="Mondo S."/>
            <person name="Nolan M."/>
            <person name="Ohm R."/>
            <person name="Pangilinan J."/>
            <person name="Park H.-J."/>
            <person name="Ramirez L."/>
            <person name="Alfaro M."/>
            <person name="Sun H."/>
            <person name="Tritt A."/>
            <person name="Yoshinaga Y."/>
            <person name="Zwiers L.-H."/>
            <person name="Turgeon B."/>
            <person name="Goodwin S."/>
            <person name="Spatafora J."/>
            <person name="Crous P."/>
            <person name="Grigoriev I."/>
        </authorList>
    </citation>
    <scope>NUCLEOTIDE SEQUENCE</scope>
    <source>
        <strain evidence="2">CBS 122681</strain>
    </source>
</reference>
<gene>
    <name evidence="2" type="ORF">K491DRAFT_99366</name>
</gene>
<dbReference type="EMBL" id="MU004429">
    <property type="protein sequence ID" value="KAF2651329.1"/>
    <property type="molecule type" value="Genomic_DNA"/>
</dbReference>
<dbReference type="OrthoDB" id="3777131at2759"/>
<feature type="region of interest" description="Disordered" evidence="1">
    <location>
        <begin position="254"/>
        <end position="305"/>
    </location>
</feature>
<evidence type="ECO:0000313" key="2">
    <source>
        <dbReference type="EMBL" id="KAF2651329.1"/>
    </source>
</evidence>
<dbReference type="AlphaFoldDB" id="A0A6A6SUH5"/>
<feature type="compositionally biased region" description="Polar residues" evidence="1">
    <location>
        <begin position="269"/>
        <end position="281"/>
    </location>
</feature>